<evidence type="ECO:0000256" key="2">
    <source>
        <dbReference type="ARBA" id="ARBA00023295"/>
    </source>
</evidence>
<dbReference type="Proteomes" id="UP000051927">
    <property type="component" value="Unassembled WGS sequence"/>
</dbReference>
<dbReference type="PANTHER" id="PTHR10357:SF210">
    <property type="entry name" value="MALTODEXTRIN GLUCOSIDASE"/>
    <property type="match status" value="1"/>
</dbReference>
<keyword evidence="2" id="KW-0326">Glycosidase</keyword>
<evidence type="ECO:0000256" key="1">
    <source>
        <dbReference type="ARBA" id="ARBA00022801"/>
    </source>
</evidence>
<dbReference type="SMART" id="SM00642">
    <property type="entry name" value="Aamy"/>
    <property type="match status" value="1"/>
</dbReference>
<reference evidence="4 5" key="1">
    <citation type="journal article" date="2015" name="Genome Announc.">
        <title>Expanding the biotechnology potential of lactobacilli through comparative genomics of 213 strains and associated genera.</title>
        <authorList>
            <person name="Sun Z."/>
            <person name="Harris H.M."/>
            <person name="McCann A."/>
            <person name="Guo C."/>
            <person name="Argimon S."/>
            <person name="Zhang W."/>
            <person name="Yang X."/>
            <person name="Jeffery I.B."/>
            <person name="Cooney J.C."/>
            <person name="Kagawa T.F."/>
            <person name="Liu W."/>
            <person name="Song Y."/>
            <person name="Salvetti E."/>
            <person name="Wrobel A."/>
            <person name="Rasinkangas P."/>
            <person name="Parkhill J."/>
            <person name="Rea M.C."/>
            <person name="O'Sullivan O."/>
            <person name="Ritari J."/>
            <person name="Douillard F.P."/>
            <person name="Paul Ross R."/>
            <person name="Yang R."/>
            <person name="Briner A.E."/>
            <person name="Felis G.E."/>
            <person name="de Vos W.M."/>
            <person name="Barrangou R."/>
            <person name="Klaenhammer T.R."/>
            <person name="Caufield P.W."/>
            <person name="Cui Y."/>
            <person name="Zhang H."/>
            <person name="O'Toole P.W."/>
        </authorList>
    </citation>
    <scope>NUCLEOTIDE SEQUENCE [LARGE SCALE GENOMIC DNA]</scope>
    <source>
        <strain evidence="4 5">DSM 7090</strain>
    </source>
</reference>
<dbReference type="Gene3D" id="3.20.20.80">
    <property type="entry name" value="Glycosidases"/>
    <property type="match status" value="1"/>
</dbReference>
<dbReference type="SUPFAM" id="SSF51011">
    <property type="entry name" value="Glycosyl hydrolase domain"/>
    <property type="match status" value="1"/>
</dbReference>
<dbReference type="InterPro" id="IPR013780">
    <property type="entry name" value="Glyco_hydro_b"/>
</dbReference>
<dbReference type="CDD" id="cd11353">
    <property type="entry name" value="AmyAc_euk_bac_CMD_like"/>
    <property type="match status" value="1"/>
</dbReference>
<dbReference type="InterPro" id="IPR006047">
    <property type="entry name" value="GH13_cat_dom"/>
</dbReference>
<dbReference type="SUPFAM" id="SSF51445">
    <property type="entry name" value="(Trans)glycosidases"/>
    <property type="match status" value="1"/>
</dbReference>
<accession>A0ABR5Q1M7</accession>
<organism evidence="4 5">
    <name type="scientific">Lancefieldella rimae</name>
    <dbReference type="NCBI Taxonomy" id="1383"/>
    <lineage>
        <taxon>Bacteria</taxon>
        <taxon>Bacillati</taxon>
        <taxon>Actinomycetota</taxon>
        <taxon>Coriobacteriia</taxon>
        <taxon>Coriobacteriales</taxon>
        <taxon>Atopobiaceae</taxon>
        <taxon>Lancefieldella</taxon>
    </lineage>
</organism>
<dbReference type="Pfam" id="PF00128">
    <property type="entry name" value="Alpha-amylase"/>
    <property type="match status" value="1"/>
</dbReference>
<dbReference type="EMBL" id="JQCP01000001">
    <property type="protein sequence ID" value="KRO03187.1"/>
    <property type="molecule type" value="Genomic_DNA"/>
</dbReference>
<keyword evidence="5" id="KW-1185">Reference proteome</keyword>
<evidence type="ECO:0000313" key="5">
    <source>
        <dbReference type="Proteomes" id="UP000051927"/>
    </source>
</evidence>
<feature type="domain" description="Glycosyl hydrolase family 13 catalytic" evidence="3">
    <location>
        <begin position="33"/>
        <end position="374"/>
    </location>
</feature>
<dbReference type="InterPro" id="IPR017853">
    <property type="entry name" value="GH"/>
</dbReference>
<evidence type="ECO:0000313" key="4">
    <source>
        <dbReference type="EMBL" id="KRO03187.1"/>
    </source>
</evidence>
<dbReference type="Gene3D" id="2.60.40.1180">
    <property type="entry name" value="Golgi alpha-mannosidase II"/>
    <property type="match status" value="1"/>
</dbReference>
<name>A0ABR5Q1M7_9ACTN</name>
<comment type="caution">
    <text evidence="4">The sequence shown here is derived from an EMBL/GenBank/DDBJ whole genome shotgun (WGS) entry which is preliminary data.</text>
</comment>
<gene>
    <name evidence="4" type="ORF">IV60_GL000366</name>
</gene>
<dbReference type="PANTHER" id="PTHR10357">
    <property type="entry name" value="ALPHA-AMYLASE FAMILY MEMBER"/>
    <property type="match status" value="1"/>
</dbReference>
<keyword evidence="1" id="KW-0378">Hydrolase</keyword>
<evidence type="ECO:0000259" key="3">
    <source>
        <dbReference type="SMART" id="SM00642"/>
    </source>
</evidence>
<protein>
    <submittedName>
        <fullName evidence="4">Alpha-amylase 3</fullName>
    </submittedName>
</protein>
<proteinExistence type="predicted"/>
<sequence length="480" mass="54990">MYHIYGEYKAIRRERVMADNNSINWANESVFYQIYPIGFCGAPRENDGVLEHRILKVVDWIPHLTRLGCNAVYFSPVFESDRHGYDTRDYQKIDVRLGTNEDFANVCAALHEAGIRVVLDGVFNHVGRGFWTFQDVLEKREQSRYKDWFFINFGGNDAYGDNLWYEGWEGHYDLVKLNLHNPEVVQHLFESIRLWTEQFDIDGIRLDVAYLLDEGFLRQLRSFCDSLKPDFLLLGEILGGDYKRIVNPDMLESCTNYECQKGLYSSFNDLNLFEINYSLNRQFGEGGIYQNTHLLSFADNHDVTRVATILKDKRHLPALYGILFGMPGIPCVYYGSEWGAVGDKHDGDDALRMSYPTPEWNELTALISRLAKLHRKQKALQYGGYRQVFLTNRQLVFERACDGEKIWVAVNADECDFDVPLNGGAAQELLTGESADLSGTVKLPAFSLSYWKLGIPLDVTTPLPNEESLEASFDAETPTH</sequence>